<dbReference type="Proteomes" id="UP000288805">
    <property type="component" value="Unassembled WGS sequence"/>
</dbReference>
<dbReference type="AlphaFoldDB" id="A0A438I567"/>
<evidence type="ECO:0000313" key="10">
    <source>
        <dbReference type="Proteomes" id="UP000288805"/>
    </source>
</evidence>
<feature type="domain" description="BZIP" evidence="8">
    <location>
        <begin position="410"/>
        <end position="469"/>
    </location>
</feature>
<dbReference type="GO" id="GO:0003677">
    <property type="term" value="F:DNA binding"/>
    <property type="evidence" value="ECO:0007669"/>
    <property type="project" value="UniProtKB-KW"/>
</dbReference>
<proteinExistence type="predicted"/>
<evidence type="ECO:0000313" key="9">
    <source>
        <dbReference type="EMBL" id="RVW91851.1"/>
    </source>
</evidence>
<dbReference type="InterPro" id="IPR004827">
    <property type="entry name" value="bZIP"/>
</dbReference>
<dbReference type="Pfam" id="PF00170">
    <property type="entry name" value="bZIP_1"/>
    <property type="match status" value="1"/>
</dbReference>
<dbReference type="GO" id="GO:0003700">
    <property type="term" value="F:DNA-binding transcription factor activity"/>
    <property type="evidence" value="ECO:0007669"/>
    <property type="project" value="InterPro"/>
</dbReference>
<evidence type="ECO:0000256" key="7">
    <source>
        <dbReference type="SAM" id="MobiDB-lite"/>
    </source>
</evidence>
<dbReference type="Gene3D" id="1.20.5.170">
    <property type="match status" value="1"/>
</dbReference>
<evidence type="ECO:0000259" key="8">
    <source>
        <dbReference type="PROSITE" id="PS50217"/>
    </source>
</evidence>
<evidence type="ECO:0000256" key="2">
    <source>
        <dbReference type="ARBA" id="ARBA00023015"/>
    </source>
</evidence>
<protein>
    <submittedName>
        <fullName evidence="9">Putative transcription factor PosF21</fullName>
    </submittedName>
</protein>
<dbReference type="PANTHER" id="PTHR13690:SF124">
    <property type="entry name" value="TRANSCRIPTION FACTOR RF2A"/>
    <property type="match status" value="1"/>
</dbReference>
<feature type="region of interest" description="Disordered" evidence="7">
    <location>
        <begin position="103"/>
        <end position="162"/>
    </location>
</feature>
<evidence type="ECO:0000256" key="3">
    <source>
        <dbReference type="ARBA" id="ARBA00023125"/>
    </source>
</evidence>
<feature type="region of interest" description="Disordered" evidence="7">
    <location>
        <begin position="1"/>
        <end position="30"/>
    </location>
</feature>
<reference evidence="9 10" key="1">
    <citation type="journal article" date="2018" name="PLoS Genet.">
        <title>Population sequencing reveals clonal diversity and ancestral inbreeding in the grapevine cultivar Chardonnay.</title>
        <authorList>
            <person name="Roach M.J."/>
            <person name="Johnson D.L."/>
            <person name="Bohlmann J."/>
            <person name="van Vuuren H.J."/>
            <person name="Jones S.J."/>
            <person name="Pretorius I.S."/>
            <person name="Schmidt S.A."/>
            <person name="Borneman A.R."/>
        </authorList>
    </citation>
    <scope>NUCLEOTIDE SEQUENCE [LARGE SCALE GENOMIC DNA]</scope>
    <source>
        <strain evidence="10">cv. Chardonnay</strain>
        <tissue evidence="9">Leaf</tissue>
    </source>
</reference>
<evidence type="ECO:0000256" key="5">
    <source>
        <dbReference type="ARBA" id="ARBA00023242"/>
    </source>
</evidence>
<evidence type="ECO:0000256" key="1">
    <source>
        <dbReference type="ARBA" id="ARBA00004123"/>
    </source>
</evidence>
<comment type="subcellular location">
    <subcellularLocation>
        <location evidence="1">Nucleus</location>
    </subcellularLocation>
</comment>
<dbReference type="PROSITE" id="PS50217">
    <property type="entry name" value="BZIP"/>
    <property type="match status" value="1"/>
</dbReference>
<feature type="compositionally biased region" description="Low complexity" evidence="7">
    <location>
        <begin position="224"/>
        <end position="236"/>
    </location>
</feature>
<sequence length="559" mass="62065">MCLKSNNKKDISQSLITANKGVPPPHSISRSDAQKFFRKASDENHVERTYTGATWNLYISTSPYIDHQLRSEASFLFSSLCLPCDESLRFGFPPPSGRYSFSPTGNSFNAKPESSSPNLPPLPVGSGSESSHFGHGISPDSNRFSHDISRMPDNPPKNLGHRRAHSEILTLPDDLSFDSDLGVVGGADGPSFSDETEEDLFSMYLDMDKLNSSSATSSFQMGEPSSAAPLGSASAAMTENVVARPNDRRVRHQHSQSMDGSTSIKPEMLMSGSDENSAADSKKAMSAAKLAELALIDPKRAKSMTVCGESSSKPKMGTGWGWSTLEASGSLGVSLWEIRTVIQVQNGINTKFWRRGWTMVKRYSLHKDSEEASYTVSHCNRTRIVDSLAVFGLKWVFPDTHTYLCPYFPRNRIWANRQSAARSKERKMRYIAELERKVQTLQTEATSLSAQLTLLQRDTNGLTAENSELKLRLQTMEQQVNLQDASCLSWGPRNIVFLLKPELGFLFLNMACRWLRQQYASCCLLEFSGVLKTGYVMADIVLAHSNEMLPLHVDVFKIL</sequence>
<gene>
    <name evidence="9" type="primary">POSF21_3</name>
    <name evidence="9" type="ORF">CK203_030276</name>
</gene>
<feature type="region of interest" description="Disordered" evidence="7">
    <location>
        <begin position="214"/>
        <end position="281"/>
    </location>
</feature>
<dbReference type="SUPFAM" id="SSF57959">
    <property type="entry name" value="Leucine zipper domain"/>
    <property type="match status" value="1"/>
</dbReference>
<keyword evidence="2" id="KW-0805">Transcription regulation</keyword>
<keyword evidence="4" id="KW-0804">Transcription</keyword>
<dbReference type="EMBL" id="QGNW01000141">
    <property type="protein sequence ID" value="RVW91851.1"/>
    <property type="molecule type" value="Genomic_DNA"/>
</dbReference>
<keyword evidence="3" id="KW-0238">DNA-binding</keyword>
<dbReference type="GO" id="GO:0005634">
    <property type="term" value="C:nucleus"/>
    <property type="evidence" value="ECO:0007669"/>
    <property type="project" value="UniProtKB-SubCell"/>
</dbReference>
<dbReference type="PANTHER" id="PTHR13690">
    <property type="entry name" value="TRANSCRIPTION FACTOR POSF21-RELATED"/>
    <property type="match status" value="1"/>
</dbReference>
<dbReference type="FunFam" id="1.20.5.170:FF:000009">
    <property type="entry name" value="probable transcription factor PosF21"/>
    <property type="match status" value="1"/>
</dbReference>
<feature type="compositionally biased region" description="Polar residues" evidence="7">
    <location>
        <begin position="255"/>
        <end position="264"/>
    </location>
</feature>
<dbReference type="InterPro" id="IPR044759">
    <property type="entry name" value="bZIP_RF2"/>
</dbReference>
<name>A0A438I567_VITVI</name>
<keyword evidence="6" id="KW-0175">Coiled coil</keyword>
<organism evidence="9 10">
    <name type="scientific">Vitis vinifera</name>
    <name type="common">Grape</name>
    <dbReference type="NCBI Taxonomy" id="29760"/>
    <lineage>
        <taxon>Eukaryota</taxon>
        <taxon>Viridiplantae</taxon>
        <taxon>Streptophyta</taxon>
        <taxon>Embryophyta</taxon>
        <taxon>Tracheophyta</taxon>
        <taxon>Spermatophyta</taxon>
        <taxon>Magnoliopsida</taxon>
        <taxon>eudicotyledons</taxon>
        <taxon>Gunneridae</taxon>
        <taxon>Pentapetalae</taxon>
        <taxon>rosids</taxon>
        <taxon>Vitales</taxon>
        <taxon>Vitaceae</taxon>
        <taxon>Viteae</taxon>
        <taxon>Vitis</taxon>
    </lineage>
</organism>
<evidence type="ECO:0000256" key="4">
    <source>
        <dbReference type="ARBA" id="ARBA00023163"/>
    </source>
</evidence>
<feature type="coiled-coil region" evidence="6">
    <location>
        <begin position="424"/>
        <end position="479"/>
    </location>
</feature>
<dbReference type="CDD" id="cd14703">
    <property type="entry name" value="bZIP_plant_RF2"/>
    <property type="match status" value="1"/>
</dbReference>
<keyword evidence="5" id="KW-0539">Nucleus</keyword>
<evidence type="ECO:0000256" key="6">
    <source>
        <dbReference type="SAM" id="Coils"/>
    </source>
</evidence>
<dbReference type="SMART" id="SM00338">
    <property type="entry name" value="BRLZ"/>
    <property type="match status" value="1"/>
</dbReference>
<comment type="caution">
    <text evidence="9">The sequence shown here is derived from an EMBL/GenBank/DDBJ whole genome shotgun (WGS) entry which is preliminary data.</text>
</comment>
<feature type="compositionally biased region" description="Low complexity" evidence="7">
    <location>
        <begin position="124"/>
        <end position="138"/>
    </location>
</feature>
<accession>A0A438I567</accession>
<dbReference type="InterPro" id="IPR046347">
    <property type="entry name" value="bZIP_sf"/>
</dbReference>